<dbReference type="InterPro" id="IPR011009">
    <property type="entry name" value="Kinase-like_dom_sf"/>
</dbReference>
<dbReference type="Proteomes" id="UP000736335">
    <property type="component" value="Unassembled WGS sequence"/>
</dbReference>
<comment type="caution">
    <text evidence="2">The sequence shown here is derived from an EMBL/GenBank/DDBJ whole genome shotgun (WGS) entry which is preliminary data.</text>
</comment>
<proteinExistence type="predicted"/>
<dbReference type="InterPro" id="IPR051681">
    <property type="entry name" value="Ser/Thr_Kinases-Pseudokinases"/>
</dbReference>
<dbReference type="InterPro" id="IPR000719">
    <property type="entry name" value="Prot_kinase_dom"/>
</dbReference>
<protein>
    <submittedName>
        <fullName evidence="2">Kinase-like domain-containing protein</fullName>
    </submittedName>
</protein>
<dbReference type="PANTHER" id="PTHR44329">
    <property type="entry name" value="SERINE/THREONINE-PROTEIN KINASE TNNI3K-RELATED"/>
    <property type="match status" value="1"/>
</dbReference>
<keyword evidence="2" id="KW-0418">Kinase</keyword>
<dbReference type="Gene3D" id="1.10.510.10">
    <property type="entry name" value="Transferase(Phosphotransferase) domain 1"/>
    <property type="match status" value="1"/>
</dbReference>
<evidence type="ECO:0000313" key="3">
    <source>
        <dbReference type="Proteomes" id="UP000736335"/>
    </source>
</evidence>
<dbReference type="GO" id="GO:0005524">
    <property type="term" value="F:ATP binding"/>
    <property type="evidence" value="ECO:0007669"/>
    <property type="project" value="InterPro"/>
</dbReference>
<sequence>MAERAERARKRLESELPSWAELHHPNILPFYGTVTNIGNRLYMVFPWRENGNLLVYAKGRSPEDKHHLLRGSAAGLNYLHLRGFVHGSVRCNNVLISQEGEPQICDFGIAKIIHQTHENTVSKTVSSATIIRYAAPELIKHNDFSITKYSDTYSFALLILECITEVPPFSNIAGDAAVIHARISKEQCPSRPEGQNIVSDELWDLMNRCWSIVPDQRPSMDHVHRFFLGRA</sequence>
<name>A0A9P6L5M2_9AGAM</name>
<dbReference type="OrthoDB" id="346907at2759"/>
<dbReference type="AlphaFoldDB" id="A0A9P6L5M2"/>
<keyword evidence="3" id="KW-1185">Reference proteome</keyword>
<evidence type="ECO:0000259" key="1">
    <source>
        <dbReference type="PROSITE" id="PS50011"/>
    </source>
</evidence>
<dbReference type="GO" id="GO:0004674">
    <property type="term" value="F:protein serine/threonine kinase activity"/>
    <property type="evidence" value="ECO:0007669"/>
    <property type="project" value="TreeGrafter"/>
</dbReference>
<dbReference type="PIRSF" id="PIRSF000654">
    <property type="entry name" value="Integrin-linked_kinase"/>
    <property type="match status" value="1"/>
</dbReference>
<dbReference type="EMBL" id="WIUZ02000009">
    <property type="protein sequence ID" value="KAF9783675.1"/>
    <property type="molecule type" value="Genomic_DNA"/>
</dbReference>
<organism evidence="2 3">
    <name type="scientific">Thelephora terrestris</name>
    <dbReference type="NCBI Taxonomy" id="56493"/>
    <lineage>
        <taxon>Eukaryota</taxon>
        <taxon>Fungi</taxon>
        <taxon>Dikarya</taxon>
        <taxon>Basidiomycota</taxon>
        <taxon>Agaricomycotina</taxon>
        <taxon>Agaricomycetes</taxon>
        <taxon>Thelephorales</taxon>
        <taxon>Thelephoraceae</taxon>
        <taxon>Thelephora</taxon>
    </lineage>
</organism>
<dbReference type="PROSITE" id="PS50011">
    <property type="entry name" value="PROTEIN_KINASE_DOM"/>
    <property type="match status" value="1"/>
</dbReference>
<feature type="domain" description="Protein kinase" evidence="1">
    <location>
        <begin position="1"/>
        <end position="227"/>
    </location>
</feature>
<accession>A0A9P6L5M2</accession>
<dbReference type="Pfam" id="PF07714">
    <property type="entry name" value="PK_Tyr_Ser-Thr"/>
    <property type="match status" value="1"/>
</dbReference>
<dbReference type="SUPFAM" id="SSF56112">
    <property type="entry name" value="Protein kinase-like (PK-like)"/>
    <property type="match status" value="1"/>
</dbReference>
<gene>
    <name evidence="2" type="ORF">BJ322DRAFT_872349</name>
</gene>
<keyword evidence="2" id="KW-0808">Transferase</keyword>
<reference evidence="2" key="1">
    <citation type="journal article" date="2020" name="Nat. Commun.">
        <title>Large-scale genome sequencing of mycorrhizal fungi provides insights into the early evolution of symbiotic traits.</title>
        <authorList>
            <person name="Miyauchi S."/>
            <person name="Kiss E."/>
            <person name="Kuo A."/>
            <person name="Drula E."/>
            <person name="Kohler A."/>
            <person name="Sanchez-Garcia M."/>
            <person name="Morin E."/>
            <person name="Andreopoulos B."/>
            <person name="Barry K.W."/>
            <person name="Bonito G."/>
            <person name="Buee M."/>
            <person name="Carver A."/>
            <person name="Chen C."/>
            <person name="Cichocki N."/>
            <person name="Clum A."/>
            <person name="Culley D."/>
            <person name="Crous P.W."/>
            <person name="Fauchery L."/>
            <person name="Girlanda M."/>
            <person name="Hayes R.D."/>
            <person name="Keri Z."/>
            <person name="LaButti K."/>
            <person name="Lipzen A."/>
            <person name="Lombard V."/>
            <person name="Magnuson J."/>
            <person name="Maillard F."/>
            <person name="Murat C."/>
            <person name="Nolan M."/>
            <person name="Ohm R.A."/>
            <person name="Pangilinan J."/>
            <person name="Pereira M.F."/>
            <person name="Perotto S."/>
            <person name="Peter M."/>
            <person name="Pfister S."/>
            <person name="Riley R."/>
            <person name="Sitrit Y."/>
            <person name="Stielow J.B."/>
            <person name="Szollosi G."/>
            <person name="Zifcakova L."/>
            <person name="Stursova M."/>
            <person name="Spatafora J.W."/>
            <person name="Tedersoo L."/>
            <person name="Vaario L.M."/>
            <person name="Yamada A."/>
            <person name="Yan M."/>
            <person name="Wang P."/>
            <person name="Xu J."/>
            <person name="Bruns T."/>
            <person name="Baldrian P."/>
            <person name="Vilgalys R."/>
            <person name="Dunand C."/>
            <person name="Henrissat B."/>
            <person name="Grigoriev I.V."/>
            <person name="Hibbett D."/>
            <person name="Nagy L.G."/>
            <person name="Martin F.M."/>
        </authorList>
    </citation>
    <scope>NUCLEOTIDE SEQUENCE</scope>
    <source>
        <strain evidence="2">UH-Tt-Lm1</strain>
    </source>
</reference>
<dbReference type="InterPro" id="IPR001245">
    <property type="entry name" value="Ser-Thr/Tyr_kinase_cat_dom"/>
</dbReference>
<evidence type="ECO:0000313" key="2">
    <source>
        <dbReference type="EMBL" id="KAF9783675.1"/>
    </source>
</evidence>
<reference evidence="2" key="2">
    <citation type="submission" date="2020-11" db="EMBL/GenBank/DDBJ databases">
        <authorList>
            <consortium name="DOE Joint Genome Institute"/>
            <person name="Kuo A."/>
            <person name="Miyauchi S."/>
            <person name="Kiss E."/>
            <person name="Drula E."/>
            <person name="Kohler A."/>
            <person name="Sanchez-Garcia M."/>
            <person name="Andreopoulos B."/>
            <person name="Barry K.W."/>
            <person name="Bonito G."/>
            <person name="Buee M."/>
            <person name="Carver A."/>
            <person name="Chen C."/>
            <person name="Cichocki N."/>
            <person name="Clum A."/>
            <person name="Culley D."/>
            <person name="Crous P.W."/>
            <person name="Fauchery L."/>
            <person name="Girlanda M."/>
            <person name="Hayes R."/>
            <person name="Keri Z."/>
            <person name="Labutti K."/>
            <person name="Lipzen A."/>
            <person name="Lombard V."/>
            <person name="Magnuson J."/>
            <person name="Maillard F."/>
            <person name="Morin E."/>
            <person name="Murat C."/>
            <person name="Nolan M."/>
            <person name="Ohm R."/>
            <person name="Pangilinan J."/>
            <person name="Pereira M."/>
            <person name="Perotto S."/>
            <person name="Peter M."/>
            <person name="Riley R."/>
            <person name="Sitrit Y."/>
            <person name="Stielow B."/>
            <person name="Szollosi G."/>
            <person name="Zifcakova L."/>
            <person name="Stursova M."/>
            <person name="Spatafora J.W."/>
            <person name="Tedersoo L."/>
            <person name="Vaario L.-M."/>
            <person name="Yamada A."/>
            <person name="Yan M."/>
            <person name="Wang P."/>
            <person name="Xu J."/>
            <person name="Bruns T."/>
            <person name="Baldrian P."/>
            <person name="Vilgalys R."/>
            <person name="Henrissat B."/>
            <person name="Grigoriev I.V."/>
            <person name="Hibbett D."/>
            <person name="Nagy L.G."/>
            <person name="Martin F.M."/>
        </authorList>
    </citation>
    <scope>NUCLEOTIDE SEQUENCE</scope>
    <source>
        <strain evidence="2">UH-Tt-Lm1</strain>
    </source>
</reference>